<dbReference type="Proteomes" id="UP000233551">
    <property type="component" value="Unassembled WGS sequence"/>
</dbReference>
<reference evidence="1 2" key="1">
    <citation type="submission" date="2017-11" db="EMBL/GenBank/DDBJ databases">
        <title>De-novo sequencing of pomegranate (Punica granatum L.) genome.</title>
        <authorList>
            <person name="Akparov Z."/>
            <person name="Amiraslanov A."/>
            <person name="Hajiyeva S."/>
            <person name="Abbasov M."/>
            <person name="Kaur K."/>
            <person name="Hamwieh A."/>
            <person name="Solovyev V."/>
            <person name="Salamov A."/>
            <person name="Braich B."/>
            <person name="Kosarev P."/>
            <person name="Mahmoud A."/>
            <person name="Hajiyev E."/>
            <person name="Babayeva S."/>
            <person name="Izzatullayeva V."/>
            <person name="Mammadov A."/>
            <person name="Mammadov A."/>
            <person name="Sharifova S."/>
            <person name="Ojaghi J."/>
            <person name="Eynullazada K."/>
            <person name="Bayramov B."/>
            <person name="Abdulazimova A."/>
            <person name="Shahmuradov I."/>
        </authorList>
    </citation>
    <scope>NUCLEOTIDE SEQUENCE [LARGE SCALE GENOMIC DNA]</scope>
    <source>
        <strain evidence="2">cv. AG2017</strain>
        <tissue evidence="1">Leaf</tissue>
    </source>
</reference>
<proteinExistence type="predicted"/>
<accession>A0A2I0KHR3</accession>
<gene>
    <name evidence="1" type="ORF">CRG98_011663</name>
</gene>
<organism evidence="1 2">
    <name type="scientific">Punica granatum</name>
    <name type="common">Pomegranate</name>
    <dbReference type="NCBI Taxonomy" id="22663"/>
    <lineage>
        <taxon>Eukaryota</taxon>
        <taxon>Viridiplantae</taxon>
        <taxon>Streptophyta</taxon>
        <taxon>Embryophyta</taxon>
        <taxon>Tracheophyta</taxon>
        <taxon>Spermatophyta</taxon>
        <taxon>Magnoliopsida</taxon>
        <taxon>eudicotyledons</taxon>
        <taxon>Gunneridae</taxon>
        <taxon>Pentapetalae</taxon>
        <taxon>rosids</taxon>
        <taxon>malvids</taxon>
        <taxon>Myrtales</taxon>
        <taxon>Lythraceae</taxon>
        <taxon>Punica</taxon>
    </lineage>
</organism>
<sequence length="138" mass="15548">MYCSTMYKATSRDVTATFAKLHWRDLQGLCCDTSGILLRQLFPIAPKPHLPNLRSIPSSLVEFFESLEVKGSTFSFANAYQVYSIVDCPDFLNLYYSLTSNLSDKALTDIDMLGPLMVDLVLRQANGTLTVNVYHRLL</sequence>
<keyword evidence="2" id="KW-1185">Reference proteome</keyword>
<evidence type="ECO:0000313" key="1">
    <source>
        <dbReference type="EMBL" id="PKI68067.1"/>
    </source>
</evidence>
<name>A0A2I0KHR3_PUNGR</name>
<dbReference type="AlphaFoldDB" id="A0A2I0KHR3"/>
<evidence type="ECO:0000313" key="2">
    <source>
        <dbReference type="Proteomes" id="UP000233551"/>
    </source>
</evidence>
<comment type="caution">
    <text evidence="1">The sequence shown here is derived from an EMBL/GenBank/DDBJ whole genome shotgun (WGS) entry which is preliminary data.</text>
</comment>
<dbReference type="EMBL" id="PGOL01000571">
    <property type="protein sequence ID" value="PKI68067.1"/>
    <property type="molecule type" value="Genomic_DNA"/>
</dbReference>
<protein>
    <submittedName>
        <fullName evidence="1">Uncharacterized protein</fullName>
    </submittedName>
</protein>